<accession>A0ABW0NYJ5</accession>
<sequence length="264" mass="29230">MTPPRQDHWGDLRSELDCWSAAGRQIRLWLRDDDAIAASPALDRLATLPERHGLPVLLAVIPMLAEPSLGRALRQMPLLRPCQHGTWHRNHAEPPAKKSEFGPSRDAMELDAEIATASRHLADVLETAPLPVFVPPWNRIDPAHAARLPALGFHALSCFRGYRLRPEGGPRLINTALDIIDWTSRTGRRTDDLLAECCRLLGSLRAEGDGDTAFGLLLHHRDHDEMAWGFLDAFLAASLAHPAVIPGDPRQMVNDRISQAAPSR</sequence>
<dbReference type="Gene3D" id="3.20.20.370">
    <property type="entry name" value="Glycoside hydrolase/deacetylase"/>
    <property type="match status" value="1"/>
</dbReference>
<name>A0ABW0NYJ5_9HYPH</name>
<protein>
    <submittedName>
        <fullName evidence="1">Polysaccharide deacetylase</fullName>
    </submittedName>
</protein>
<evidence type="ECO:0000313" key="1">
    <source>
        <dbReference type="EMBL" id="MFC5505591.1"/>
    </source>
</evidence>
<dbReference type="SUPFAM" id="SSF88713">
    <property type="entry name" value="Glycoside hydrolase/deacetylase"/>
    <property type="match status" value="1"/>
</dbReference>
<dbReference type="RefSeq" id="WP_066717419.1">
    <property type="nucleotide sequence ID" value="NZ_JBHSLU010000018.1"/>
</dbReference>
<evidence type="ECO:0000313" key="2">
    <source>
        <dbReference type="Proteomes" id="UP001596060"/>
    </source>
</evidence>
<proteinExistence type="predicted"/>
<gene>
    <name evidence="1" type="ORF">ACFPN9_10010</name>
</gene>
<dbReference type="EMBL" id="JBHSLU010000018">
    <property type="protein sequence ID" value="MFC5505591.1"/>
    <property type="molecule type" value="Genomic_DNA"/>
</dbReference>
<reference evidence="2" key="1">
    <citation type="journal article" date="2019" name="Int. J. Syst. Evol. Microbiol.">
        <title>The Global Catalogue of Microorganisms (GCM) 10K type strain sequencing project: providing services to taxonomists for standard genome sequencing and annotation.</title>
        <authorList>
            <consortium name="The Broad Institute Genomics Platform"/>
            <consortium name="The Broad Institute Genome Sequencing Center for Infectious Disease"/>
            <person name="Wu L."/>
            <person name="Ma J."/>
        </authorList>
    </citation>
    <scope>NUCLEOTIDE SEQUENCE [LARGE SCALE GENOMIC DNA]</scope>
    <source>
        <strain evidence="2">CCUG 43117</strain>
    </source>
</reference>
<keyword evidence="2" id="KW-1185">Reference proteome</keyword>
<dbReference type="Proteomes" id="UP001596060">
    <property type="component" value="Unassembled WGS sequence"/>
</dbReference>
<organism evidence="1 2">
    <name type="scientific">Bosea massiliensis</name>
    <dbReference type="NCBI Taxonomy" id="151419"/>
    <lineage>
        <taxon>Bacteria</taxon>
        <taxon>Pseudomonadati</taxon>
        <taxon>Pseudomonadota</taxon>
        <taxon>Alphaproteobacteria</taxon>
        <taxon>Hyphomicrobiales</taxon>
        <taxon>Boseaceae</taxon>
        <taxon>Bosea</taxon>
    </lineage>
</organism>
<dbReference type="InterPro" id="IPR011330">
    <property type="entry name" value="Glyco_hydro/deAcase_b/a-brl"/>
</dbReference>
<comment type="caution">
    <text evidence="1">The sequence shown here is derived from an EMBL/GenBank/DDBJ whole genome shotgun (WGS) entry which is preliminary data.</text>
</comment>